<dbReference type="PATRIC" id="fig|1132509.6.peg.348"/>
<keyword evidence="2" id="KW-1133">Transmembrane helix</keyword>
<gene>
    <name evidence="3" type="ORF">C447_01450</name>
</gene>
<organism evidence="3 4">
    <name type="scientific">Halococcus hamelinensis 100A6</name>
    <dbReference type="NCBI Taxonomy" id="1132509"/>
    <lineage>
        <taxon>Archaea</taxon>
        <taxon>Methanobacteriati</taxon>
        <taxon>Methanobacteriota</taxon>
        <taxon>Stenosarchaea group</taxon>
        <taxon>Halobacteria</taxon>
        <taxon>Halobacteriales</taxon>
        <taxon>Halococcaceae</taxon>
        <taxon>Halococcus</taxon>
    </lineage>
</organism>
<feature type="region of interest" description="Disordered" evidence="1">
    <location>
        <begin position="1"/>
        <end position="21"/>
    </location>
</feature>
<name>M0M7Y6_9EURY</name>
<dbReference type="InterPro" id="IPR058283">
    <property type="entry name" value="DUF7977"/>
</dbReference>
<feature type="transmembrane region" description="Helical" evidence="2">
    <location>
        <begin position="79"/>
        <end position="98"/>
    </location>
</feature>
<dbReference type="EMBL" id="AOMB01000005">
    <property type="protein sequence ID" value="EMA41478.1"/>
    <property type="molecule type" value="Genomic_DNA"/>
</dbReference>
<dbReference type="Pfam" id="PF25932">
    <property type="entry name" value="DUF7977"/>
    <property type="match status" value="1"/>
</dbReference>
<sequence length="100" mass="10955">MWSRAMSDESVRDPVADRPRSEYDEVAAGAADREFDWRGWTLVGMVILAFIVAPAAIYWLAASGESLAVLGLTWRDTFLVVPFVPALVLGLTAIWATARA</sequence>
<dbReference type="AlphaFoldDB" id="M0M7Y6"/>
<keyword evidence="4" id="KW-1185">Reference proteome</keyword>
<protein>
    <submittedName>
        <fullName evidence="3">Uncharacterized protein</fullName>
    </submittedName>
</protein>
<dbReference type="eggNOG" id="arCOG06373">
    <property type="taxonomic scope" value="Archaea"/>
</dbReference>
<proteinExistence type="predicted"/>
<keyword evidence="2" id="KW-0472">Membrane</keyword>
<dbReference type="Proteomes" id="UP000011566">
    <property type="component" value="Unassembled WGS sequence"/>
</dbReference>
<reference evidence="3 4" key="1">
    <citation type="journal article" date="2014" name="PLoS Genet.">
        <title>Phylogenetically driven sequencing of extremely halophilic archaea reveals strategies for static and dynamic osmo-response.</title>
        <authorList>
            <person name="Becker E.A."/>
            <person name="Seitzer P.M."/>
            <person name="Tritt A."/>
            <person name="Larsen D."/>
            <person name="Krusor M."/>
            <person name="Yao A.I."/>
            <person name="Wu D."/>
            <person name="Madern D."/>
            <person name="Eisen J.A."/>
            <person name="Darling A.E."/>
            <person name="Facciotti M.T."/>
        </authorList>
    </citation>
    <scope>NUCLEOTIDE SEQUENCE [LARGE SCALE GENOMIC DNA]</scope>
    <source>
        <strain evidence="3 4">100A6</strain>
    </source>
</reference>
<keyword evidence="2" id="KW-0812">Transmembrane</keyword>
<evidence type="ECO:0000256" key="2">
    <source>
        <dbReference type="SAM" id="Phobius"/>
    </source>
</evidence>
<comment type="caution">
    <text evidence="3">The sequence shown here is derived from an EMBL/GenBank/DDBJ whole genome shotgun (WGS) entry which is preliminary data.</text>
</comment>
<accession>M0M7Y6</accession>
<evidence type="ECO:0000313" key="4">
    <source>
        <dbReference type="Proteomes" id="UP000011566"/>
    </source>
</evidence>
<evidence type="ECO:0000256" key="1">
    <source>
        <dbReference type="SAM" id="MobiDB-lite"/>
    </source>
</evidence>
<evidence type="ECO:0000313" key="3">
    <source>
        <dbReference type="EMBL" id="EMA41478.1"/>
    </source>
</evidence>
<feature type="transmembrane region" description="Helical" evidence="2">
    <location>
        <begin position="40"/>
        <end position="59"/>
    </location>
</feature>